<dbReference type="AlphaFoldDB" id="A0A8T0URS6"/>
<dbReference type="PANTHER" id="PTHR36480:SF10">
    <property type="entry name" value="LATE EMBRYOGENESIS ABUNDANT PROTEIN LEA-2 SUBGROUP DOMAIN-CONTAINING PROTEIN"/>
    <property type="match status" value="1"/>
</dbReference>
<gene>
    <name evidence="3" type="ORF">PVAP13_3KG389000</name>
</gene>
<evidence type="ECO:0000256" key="2">
    <source>
        <dbReference type="SAM" id="Phobius"/>
    </source>
</evidence>
<dbReference type="EMBL" id="CM029041">
    <property type="protein sequence ID" value="KAG2623513.1"/>
    <property type="molecule type" value="Genomic_DNA"/>
</dbReference>
<feature type="transmembrane region" description="Helical" evidence="2">
    <location>
        <begin position="30"/>
        <end position="52"/>
    </location>
</feature>
<accession>A0A8T0URS6</accession>
<protein>
    <submittedName>
        <fullName evidence="3">Uncharacterized protein</fullName>
    </submittedName>
</protein>
<dbReference type="PANTHER" id="PTHR36480">
    <property type="entry name" value="OS06G0118900 PROTEIN-RELATED"/>
    <property type="match status" value="1"/>
</dbReference>
<feature type="compositionally biased region" description="Polar residues" evidence="1">
    <location>
        <begin position="99"/>
        <end position="108"/>
    </location>
</feature>
<evidence type="ECO:0000256" key="1">
    <source>
        <dbReference type="SAM" id="MobiDB-lite"/>
    </source>
</evidence>
<keyword evidence="2" id="KW-1133">Transmembrane helix</keyword>
<comment type="caution">
    <text evidence="3">The sequence shown here is derived from an EMBL/GenBank/DDBJ whole genome shotgun (WGS) entry which is preliminary data.</text>
</comment>
<keyword evidence="4" id="KW-1185">Reference proteome</keyword>
<organism evidence="3 4">
    <name type="scientific">Panicum virgatum</name>
    <name type="common">Blackwell switchgrass</name>
    <dbReference type="NCBI Taxonomy" id="38727"/>
    <lineage>
        <taxon>Eukaryota</taxon>
        <taxon>Viridiplantae</taxon>
        <taxon>Streptophyta</taxon>
        <taxon>Embryophyta</taxon>
        <taxon>Tracheophyta</taxon>
        <taxon>Spermatophyta</taxon>
        <taxon>Magnoliopsida</taxon>
        <taxon>Liliopsida</taxon>
        <taxon>Poales</taxon>
        <taxon>Poaceae</taxon>
        <taxon>PACMAD clade</taxon>
        <taxon>Panicoideae</taxon>
        <taxon>Panicodae</taxon>
        <taxon>Paniceae</taxon>
        <taxon>Panicinae</taxon>
        <taxon>Panicum</taxon>
        <taxon>Panicum sect. Hiantes</taxon>
    </lineage>
</organism>
<sequence length="291" mass="31023">MSDVKYTIAAGDDDDDEHYTRFPCLAMVRYAMAGAVTLLAIAVIALVIHAVLRSEDVRLSVNNGFIGADNLWGRTASLGNENQPTSSSINKVEEDDPTISPNIGSSSADPGDDLPIGVASGQSEHAPTILPNIGSSSNGGGLPKECSLGCRPAAQVTLKKAKATNLRVILIAKNPGGRTKIDCSNTTVRLLDVQAPHGVIGELELGNFTVQPQTTITMQKRLSANASYIWDNYPGEVRFSVMVQVNAWVTSFPLGKKTHTVAQSYTCQPVTVGLMDDEWIYATDQVDCTAS</sequence>
<proteinExistence type="predicted"/>
<keyword evidence="2" id="KW-0812">Transmembrane</keyword>
<reference evidence="3" key="1">
    <citation type="submission" date="2020-05" db="EMBL/GenBank/DDBJ databases">
        <title>WGS assembly of Panicum virgatum.</title>
        <authorList>
            <person name="Lovell J.T."/>
            <person name="Jenkins J."/>
            <person name="Shu S."/>
            <person name="Juenger T.E."/>
            <person name="Schmutz J."/>
        </authorList>
    </citation>
    <scope>NUCLEOTIDE SEQUENCE</scope>
    <source>
        <strain evidence="3">AP13</strain>
    </source>
</reference>
<feature type="compositionally biased region" description="Polar residues" evidence="1">
    <location>
        <begin position="77"/>
        <end position="90"/>
    </location>
</feature>
<keyword evidence="2" id="KW-0472">Membrane</keyword>
<name>A0A8T0URS6_PANVG</name>
<dbReference type="Proteomes" id="UP000823388">
    <property type="component" value="Chromosome 3K"/>
</dbReference>
<evidence type="ECO:0000313" key="4">
    <source>
        <dbReference type="Proteomes" id="UP000823388"/>
    </source>
</evidence>
<feature type="region of interest" description="Disordered" evidence="1">
    <location>
        <begin position="77"/>
        <end position="114"/>
    </location>
</feature>
<evidence type="ECO:0000313" key="3">
    <source>
        <dbReference type="EMBL" id="KAG2623513.1"/>
    </source>
</evidence>